<dbReference type="PROSITE" id="PS50937">
    <property type="entry name" value="HTH_MERR_2"/>
    <property type="match status" value="1"/>
</dbReference>
<dbReference type="EMBL" id="PUIA01000017">
    <property type="protein sequence ID" value="PQO37060.1"/>
    <property type="molecule type" value="Genomic_DNA"/>
</dbReference>
<reference evidence="5 6" key="1">
    <citation type="submission" date="2018-02" db="EMBL/GenBank/DDBJ databases">
        <title>Comparative genomes isolates from brazilian mangrove.</title>
        <authorList>
            <person name="Araujo J.E."/>
            <person name="Taketani R.G."/>
            <person name="Silva M.C.P."/>
            <person name="Loureco M.V."/>
            <person name="Andreote F.D."/>
        </authorList>
    </citation>
    <scope>NUCLEOTIDE SEQUENCE [LARGE SCALE GENOMIC DNA]</scope>
    <source>
        <strain evidence="5 6">HEX-2 MGV</strain>
    </source>
</reference>
<keyword evidence="1" id="KW-0677">Repeat</keyword>
<proteinExistence type="predicted"/>
<dbReference type="OrthoDB" id="261498at2"/>
<keyword evidence="2 3" id="KW-0802">TPR repeat</keyword>
<dbReference type="SMART" id="SM00422">
    <property type="entry name" value="HTH_MERR"/>
    <property type="match status" value="1"/>
</dbReference>
<dbReference type="InterPro" id="IPR000551">
    <property type="entry name" value="MerR-type_HTH_dom"/>
</dbReference>
<protein>
    <submittedName>
        <fullName evidence="5">O-linked GlcNAc transferase</fullName>
    </submittedName>
</protein>
<evidence type="ECO:0000256" key="2">
    <source>
        <dbReference type="ARBA" id="ARBA00022803"/>
    </source>
</evidence>
<feature type="domain" description="HTH merR-type" evidence="4">
    <location>
        <begin position="107"/>
        <end position="175"/>
    </location>
</feature>
<dbReference type="PANTHER" id="PTHR44943">
    <property type="entry name" value="CELLULOSE SYNTHASE OPERON PROTEIN C"/>
    <property type="match status" value="1"/>
</dbReference>
<dbReference type="Gene3D" id="1.25.40.10">
    <property type="entry name" value="Tetratricopeptide repeat domain"/>
    <property type="match status" value="1"/>
</dbReference>
<dbReference type="GO" id="GO:0006355">
    <property type="term" value="P:regulation of DNA-templated transcription"/>
    <property type="evidence" value="ECO:0007669"/>
    <property type="project" value="InterPro"/>
</dbReference>
<dbReference type="CDD" id="cd00592">
    <property type="entry name" value="HTH_MerR-like"/>
    <property type="match status" value="1"/>
</dbReference>
<organism evidence="5 6">
    <name type="scientific">Blastopirellula marina</name>
    <dbReference type="NCBI Taxonomy" id="124"/>
    <lineage>
        <taxon>Bacteria</taxon>
        <taxon>Pseudomonadati</taxon>
        <taxon>Planctomycetota</taxon>
        <taxon>Planctomycetia</taxon>
        <taxon>Pirellulales</taxon>
        <taxon>Pirellulaceae</taxon>
        <taxon>Blastopirellula</taxon>
    </lineage>
</organism>
<dbReference type="InterPro" id="IPR011990">
    <property type="entry name" value="TPR-like_helical_dom_sf"/>
</dbReference>
<dbReference type="RefSeq" id="WP_105351658.1">
    <property type="nucleotide sequence ID" value="NZ_PUIA01000017.1"/>
</dbReference>
<dbReference type="PANTHER" id="PTHR44943:SF8">
    <property type="entry name" value="TPR REPEAT-CONTAINING PROTEIN MJ0263"/>
    <property type="match status" value="1"/>
</dbReference>
<dbReference type="InterPro" id="IPR051685">
    <property type="entry name" value="Ycf3/AcsC/BcsC/TPR_MFPF"/>
</dbReference>
<dbReference type="Pfam" id="PF14559">
    <property type="entry name" value="TPR_19"/>
    <property type="match status" value="1"/>
</dbReference>
<dbReference type="SUPFAM" id="SSF46955">
    <property type="entry name" value="Putative DNA-binding domain"/>
    <property type="match status" value="1"/>
</dbReference>
<feature type="repeat" description="TPR" evidence="3">
    <location>
        <begin position="275"/>
        <end position="308"/>
    </location>
</feature>
<sequence>MATDWAKSNETGDLSGKRVAIVGKLAGMTRREVFTALREADATPSDKIDERVDVIVFGENDLTGLGDQGISPELQEKAAAGDLKFISETTLWQWLGLIEPHQKLHRLYTPAMLSDLLGVSKSIIRRWHRRGLIVPARQVRSLPYFDYREVATAKQLAAMLASGLSPDRIERQLSAISEYLPDVQRPLVQLSVMVEGRDILLRQGEGLVEPGGQMRFDFDRDEDFSDEFNVVDPASYEPETAEQWDARAADYEDDEQLEEAIRCLRSSLAIGGANAERSFRLAELLYRAGHLHNAIERYHTAIELDPDMIEARANLGCVLAESGQLVEAVTALREAIEVYDDYCDAHYHLARTLDELGREREAASHWQKCLELNPDSPWADEAYQRLNPEED</sequence>
<evidence type="ECO:0000256" key="1">
    <source>
        <dbReference type="ARBA" id="ARBA00022737"/>
    </source>
</evidence>
<dbReference type="PROSITE" id="PS50005">
    <property type="entry name" value="TPR"/>
    <property type="match status" value="2"/>
</dbReference>
<dbReference type="GO" id="GO:0016740">
    <property type="term" value="F:transferase activity"/>
    <property type="evidence" value="ECO:0007669"/>
    <property type="project" value="UniProtKB-KW"/>
</dbReference>
<evidence type="ECO:0000256" key="3">
    <source>
        <dbReference type="PROSITE-ProRule" id="PRU00339"/>
    </source>
</evidence>
<comment type="caution">
    <text evidence="5">The sequence shown here is derived from an EMBL/GenBank/DDBJ whole genome shotgun (WGS) entry which is preliminary data.</text>
</comment>
<name>A0A2S8FYA7_9BACT</name>
<dbReference type="InterPro" id="IPR009061">
    <property type="entry name" value="DNA-bd_dom_put_sf"/>
</dbReference>
<dbReference type="InterPro" id="IPR019734">
    <property type="entry name" value="TPR_rpt"/>
</dbReference>
<feature type="repeat" description="TPR" evidence="3">
    <location>
        <begin position="343"/>
        <end position="376"/>
    </location>
</feature>
<dbReference type="Gene3D" id="1.10.1660.10">
    <property type="match status" value="1"/>
</dbReference>
<keyword evidence="5" id="KW-0808">Transferase</keyword>
<accession>A0A2S8FYA7</accession>
<dbReference type="Pfam" id="PF13411">
    <property type="entry name" value="MerR_1"/>
    <property type="match status" value="1"/>
</dbReference>
<dbReference type="GO" id="GO:0003677">
    <property type="term" value="F:DNA binding"/>
    <property type="evidence" value="ECO:0007669"/>
    <property type="project" value="InterPro"/>
</dbReference>
<evidence type="ECO:0000259" key="4">
    <source>
        <dbReference type="PROSITE" id="PS50937"/>
    </source>
</evidence>
<gene>
    <name evidence="5" type="ORF">C5Y96_07835</name>
</gene>
<dbReference type="InterPro" id="IPR036420">
    <property type="entry name" value="BRCT_dom_sf"/>
</dbReference>
<evidence type="ECO:0000313" key="5">
    <source>
        <dbReference type="EMBL" id="PQO37060.1"/>
    </source>
</evidence>
<dbReference type="Proteomes" id="UP000240009">
    <property type="component" value="Unassembled WGS sequence"/>
</dbReference>
<dbReference type="SUPFAM" id="SSF48452">
    <property type="entry name" value="TPR-like"/>
    <property type="match status" value="1"/>
</dbReference>
<evidence type="ECO:0000313" key="6">
    <source>
        <dbReference type="Proteomes" id="UP000240009"/>
    </source>
</evidence>
<dbReference type="AlphaFoldDB" id="A0A2S8FYA7"/>
<dbReference type="SMART" id="SM00028">
    <property type="entry name" value="TPR"/>
    <property type="match status" value="4"/>
</dbReference>
<dbReference type="Gene3D" id="3.40.50.10190">
    <property type="entry name" value="BRCT domain"/>
    <property type="match status" value="1"/>
</dbReference>